<keyword evidence="3" id="KW-1185">Reference proteome</keyword>
<evidence type="ECO:0000313" key="3">
    <source>
        <dbReference type="Proteomes" id="UP000005709"/>
    </source>
</evidence>
<dbReference type="Proteomes" id="UP000005709">
    <property type="component" value="Unassembled WGS sequence"/>
</dbReference>
<comment type="caution">
    <text evidence="2">The sequence shown here is derived from an EMBL/GenBank/DDBJ whole genome shotgun (WGS) entry which is preliminary data.</text>
</comment>
<feature type="region of interest" description="Disordered" evidence="1">
    <location>
        <begin position="1"/>
        <end position="20"/>
    </location>
</feature>
<evidence type="ECO:0000313" key="2">
    <source>
        <dbReference type="EMBL" id="EEV16688.1"/>
    </source>
</evidence>
<accession>C8PKS9</accession>
<name>C8PKS9_9BACT</name>
<proteinExistence type="predicted"/>
<dbReference type="EMBL" id="ACYG01000030">
    <property type="protein sequence ID" value="EEV16688.1"/>
    <property type="molecule type" value="Genomic_DNA"/>
</dbReference>
<evidence type="ECO:0000256" key="1">
    <source>
        <dbReference type="SAM" id="MobiDB-lite"/>
    </source>
</evidence>
<sequence>MKAARKGGDSTPQIKTINTHKREIKRAAARINFARLRANAQECAQCYFAVEFYGFDLAHKGQDQA</sequence>
<protein>
    <submittedName>
        <fullName evidence="2">Uncharacterized protein</fullName>
    </submittedName>
</protein>
<gene>
    <name evidence="2" type="ORF">CAMGR0001_0302</name>
</gene>
<dbReference type="AlphaFoldDB" id="C8PKS9"/>
<organism evidence="2 3">
    <name type="scientific">Campylobacter gracilis RM3268</name>
    <dbReference type="NCBI Taxonomy" id="553220"/>
    <lineage>
        <taxon>Bacteria</taxon>
        <taxon>Pseudomonadati</taxon>
        <taxon>Campylobacterota</taxon>
        <taxon>Epsilonproteobacteria</taxon>
        <taxon>Campylobacterales</taxon>
        <taxon>Campylobacteraceae</taxon>
        <taxon>Campylobacter</taxon>
    </lineage>
</organism>
<reference evidence="2 3" key="1">
    <citation type="submission" date="2009-07" db="EMBL/GenBank/DDBJ databases">
        <authorList>
            <person name="Madupu R."/>
            <person name="Sebastian Y."/>
            <person name="Durkin A.S."/>
            <person name="Torralba M."/>
            <person name="Methe B."/>
            <person name="Sutton G.G."/>
            <person name="Strausberg R.L."/>
            <person name="Nelson K.E."/>
        </authorList>
    </citation>
    <scope>NUCLEOTIDE SEQUENCE [LARGE SCALE GENOMIC DNA]</scope>
    <source>
        <strain evidence="2 3">RM3268</strain>
    </source>
</reference>